<sequence length="221" mass="24383">MDAQADAQSSAQAQGPTSRPPLVPGSARRTVQEVPGDLFDAPEGSALIHACNTEGSWGAGIARTFKHRYPAAYRFYRDHCRHYAQSREMHDTEDMYAHDTDTATIRMPLGTALIIPPQAADARPRRKKHWIVCLFTSKGYGQHVDRSEQIINSTLAALEDLKEKLADLRLDGTEPSPTALYSCRFNSGLFAVPWSQTRAAIELVGLEMTVMTLPGGNDDQE</sequence>
<reference evidence="3" key="1">
    <citation type="submission" date="2022-12" db="EMBL/GenBank/DDBJ databases">
        <authorList>
            <person name="Petersen C."/>
        </authorList>
    </citation>
    <scope>NUCLEOTIDE SEQUENCE</scope>
    <source>
        <strain evidence="3">IBT 16125</strain>
    </source>
</reference>
<evidence type="ECO:0000256" key="1">
    <source>
        <dbReference type="SAM" id="Coils"/>
    </source>
</evidence>
<gene>
    <name evidence="3" type="ORF">N7458_007187</name>
</gene>
<dbReference type="SUPFAM" id="SSF52949">
    <property type="entry name" value="Macro domain-like"/>
    <property type="match status" value="1"/>
</dbReference>
<dbReference type="PANTHER" id="PTHR12521:SF0">
    <property type="entry name" value="ADP-RIBOSE GLYCOHYDROLASE OARD1"/>
    <property type="match status" value="1"/>
</dbReference>
<keyword evidence="4" id="KW-1185">Reference proteome</keyword>
<dbReference type="AlphaFoldDB" id="A0AAD6C5S4"/>
<evidence type="ECO:0000313" key="3">
    <source>
        <dbReference type="EMBL" id="KAJ5450738.1"/>
    </source>
</evidence>
<dbReference type="GeneID" id="81600812"/>
<dbReference type="EMBL" id="JAPVEA010000006">
    <property type="protein sequence ID" value="KAJ5450738.1"/>
    <property type="molecule type" value="Genomic_DNA"/>
</dbReference>
<feature type="compositionally biased region" description="Low complexity" evidence="2">
    <location>
        <begin position="1"/>
        <end position="14"/>
    </location>
</feature>
<dbReference type="GO" id="GO:0140291">
    <property type="term" value="P:peptidyl-glutamate ADP-deribosylation"/>
    <property type="evidence" value="ECO:0007669"/>
    <property type="project" value="TreeGrafter"/>
</dbReference>
<feature type="region of interest" description="Disordered" evidence="2">
    <location>
        <begin position="1"/>
        <end position="28"/>
    </location>
</feature>
<dbReference type="Gene3D" id="3.40.220.10">
    <property type="entry name" value="Leucine Aminopeptidase, subunit E, domain 1"/>
    <property type="match status" value="1"/>
</dbReference>
<evidence type="ECO:0008006" key="5">
    <source>
        <dbReference type="Google" id="ProtNLM"/>
    </source>
</evidence>
<accession>A0AAD6C5S4</accession>
<organism evidence="3 4">
    <name type="scientific">Penicillium daleae</name>
    <dbReference type="NCBI Taxonomy" id="63821"/>
    <lineage>
        <taxon>Eukaryota</taxon>
        <taxon>Fungi</taxon>
        <taxon>Dikarya</taxon>
        <taxon>Ascomycota</taxon>
        <taxon>Pezizomycotina</taxon>
        <taxon>Eurotiomycetes</taxon>
        <taxon>Eurotiomycetidae</taxon>
        <taxon>Eurotiales</taxon>
        <taxon>Aspergillaceae</taxon>
        <taxon>Penicillium</taxon>
    </lineage>
</organism>
<dbReference type="Proteomes" id="UP001213681">
    <property type="component" value="Unassembled WGS sequence"/>
</dbReference>
<keyword evidence="1" id="KW-0175">Coiled coil</keyword>
<dbReference type="InterPro" id="IPR050892">
    <property type="entry name" value="ADP-ribose_metab_enzymes"/>
</dbReference>
<reference evidence="3" key="2">
    <citation type="journal article" date="2023" name="IMA Fungus">
        <title>Comparative genomic study of the Penicillium genus elucidates a diverse pangenome and 15 lateral gene transfer events.</title>
        <authorList>
            <person name="Petersen C."/>
            <person name="Sorensen T."/>
            <person name="Nielsen M.R."/>
            <person name="Sondergaard T.E."/>
            <person name="Sorensen J.L."/>
            <person name="Fitzpatrick D.A."/>
            <person name="Frisvad J.C."/>
            <person name="Nielsen K.L."/>
        </authorList>
    </citation>
    <scope>NUCLEOTIDE SEQUENCE</scope>
    <source>
        <strain evidence="3">IBT 16125</strain>
    </source>
</reference>
<protein>
    <recommendedName>
        <fullName evidence="5">ADP-ribose 1''-phosphate phosphatase</fullName>
    </recommendedName>
</protein>
<evidence type="ECO:0000256" key="2">
    <source>
        <dbReference type="SAM" id="MobiDB-lite"/>
    </source>
</evidence>
<feature type="coiled-coil region" evidence="1">
    <location>
        <begin position="144"/>
        <end position="171"/>
    </location>
</feature>
<proteinExistence type="predicted"/>
<dbReference type="InterPro" id="IPR043472">
    <property type="entry name" value="Macro_dom-like"/>
</dbReference>
<dbReference type="RefSeq" id="XP_056766273.1">
    <property type="nucleotide sequence ID" value="XM_056910569.1"/>
</dbReference>
<evidence type="ECO:0000313" key="4">
    <source>
        <dbReference type="Proteomes" id="UP001213681"/>
    </source>
</evidence>
<dbReference type="PANTHER" id="PTHR12521">
    <property type="entry name" value="PROTEIN C6ORF130"/>
    <property type="match status" value="1"/>
</dbReference>
<name>A0AAD6C5S4_9EURO</name>
<comment type="caution">
    <text evidence="3">The sequence shown here is derived from an EMBL/GenBank/DDBJ whole genome shotgun (WGS) entry which is preliminary data.</text>
</comment>